<sequence>METPFAAPSLSGLGQERRLTARTRAKREASTISAELDQFDIAIVGAGHAGAQAAIALRGQGYEGRIGLIGDEPDLPYERPPLSKEYLAGEKPFERMLLRKESFWEERDIRLLPSTRIERVDARTHELFDAEGESIRYGKLIWAGGGEPRRMPCGSDAGLSGVHAIRTHADVQLLRKELAAADRIVVVGGGYIGLEAAAVLTRLGKHVTVVEAATRLLSRVCGAPISDFYERLHRAAGVEFRLNTMTDCLEGEDHHVRGVRLSCGESLPADLVIIGIGIVPSIEPLTAAGIDTANGVRVDAQCRTSDPDIFAIGDCALHVNAWADSAEIRLESVQNANDMAKVAAQVITGTPAHYDALPWFWSNQYDVKLQTAGLSMGYDDHVLRGSPDEGSFSMAYLKAGRIVALDAVNRPADFVQAQKLIRARASPSLAALADIEMPLKTLIPTS</sequence>
<feature type="domain" description="FAD/NAD(P)-binding" evidence="5">
    <location>
        <begin position="39"/>
        <end position="340"/>
    </location>
</feature>
<reference evidence="7 8" key="1">
    <citation type="submission" date="2021-04" db="EMBL/GenBank/DDBJ databases">
        <authorList>
            <person name="Pira H."/>
            <person name="Risdian C."/>
            <person name="Wink J."/>
        </authorList>
    </citation>
    <scope>NUCLEOTIDE SEQUENCE [LARGE SCALE GENOMIC DNA]</scope>
    <source>
        <strain evidence="7 8">WHA3</strain>
    </source>
</reference>
<protein>
    <submittedName>
        <fullName evidence="7">FAD-dependent oxidoreductase</fullName>
    </submittedName>
</protein>
<keyword evidence="4" id="KW-0560">Oxidoreductase</keyword>
<evidence type="ECO:0000259" key="6">
    <source>
        <dbReference type="Pfam" id="PF14759"/>
    </source>
</evidence>
<evidence type="ECO:0000256" key="4">
    <source>
        <dbReference type="ARBA" id="ARBA00023002"/>
    </source>
</evidence>
<keyword evidence="8" id="KW-1185">Reference proteome</keyword>
<dbReference type="PANTHER" id="PTHR43557">
    <property type="entry name" value="APOPTOSIS-INDUCING FACTOR 1"/>
    <property type="match status" value="1"/>
</dbReference>
<dbReference type="Pfam" id="PF14759">
    <property type="entry name" value="Reductase_C"/>
    <property type="match status" value="1"/>
</dbReference>
<comment type="cofactor">
    <cofactor evidence="1">
        <name>FAD</name>
        <dbReference type="ChEBI" id="CHEBI:57692"/>
    </cofactor>
</comment>
<keyword evidence="2" id="KW-0285">Flavoprotein</keyword>
<keyword evidence="3" id="KW-0274">FAD</keyword>
<proteinExistence type="predicted"/>
<comment type="caution">
    <text evidence="7">The sequence shown here is derived from an EMBL/GenBank/DDBJ whole genome shotgun (WGS) entry which is preliminary data.</text>
</comment>
<dbReference type="InterPro" id="IPR028202">
    <property type="entry name" value="Reductase_C"/>
</dbReference>
<evidence type="ECO:0000313" key="8">
    <source>
        <dbReference type="Proteomes" id="UP000722336"/>
    </source>
</evidence>
<feature type="domain" description="Reductase C-terminal" evidence="6">
    <location>
        <begin position="359"/>
        <end position="442"/>
    </location>
</feature>
<evidence type="ECO:0000256" key="3">
    <source>
        <dbReference type="ARBA" id="ARBA00022827"/>
    </source>
</evidence>
<dbReference type="InterPro" id="IPR050446">
    <property type="entry name" value="FAD-oxidoreductase/Apoptosis"/>
</dbReference>
<evidence type="ECO:0000256" key="2">
    <source>
        <dbReference type="ARBA" id="ARBA00022630"/>
    </source>
</evidence>
<dbReference type="InterPro" id="IPR023753">
    <property type="entry name" value="FAD/NAD-binding_dom"/>
</dbReference>
<dbReference type="PANTHER" id="PTHR43557:SF2">
    <property type="entry name" value="RIESKE DOMAIN-CONTAINING PROTEIN-RELATED"/>
    <property type="match status" value="1"/>
</dbReference>
<dbReference type="Pfam" id="PF07992">
    <property type="entry name" value="Pyr_redox_2"/>
    <property type="match status" value="1"/>
</dbReference>
<accession>A0ABS6SCD1</accession>
<organism evidence="7 8">
    <name type="scientific">Pacificimonas pallii</name>
    <dbReference type="NCBI Taxonomy" id="2827236"/>
    <lineage>
        <taxon>Bacteria</taxon>
        <taxon>Pseudomonadati</taxon>
        <taxon>Pseudomonadota</taxon>
        <taxon>Alphaproteobacteria</taxon>
        <taxon>Sphingomonadales</taxon>
        <taxon>Sphingosinicellaceae</taxon>
        <taxon>Pacificimonas</taxon>
    </lineage>
</organism>
<name>A0ABS6SCD1_9SPHN</name>
<dbReference type="EMBL" id="JAGSPA010000001">
    <property type="protein sequence ID" value="MBV7256070.1"/>
    <property type="molecule type" value="Genomic_DNA"/>
</dbReference>
<dbReference type="RefSeq" id="WP_218444505.1">
    <property type="nucleotide sequence ID" value="NZ_JAGSPA010000001.1"/>
</dbReference>
<gene>
    <name evidence="7" type="ORF">KCG44_04645</name>
</gene>
<evidence type="ECO:0000313" key="7">
    <source>
        <dbReference type="EMBL" id="MBV7256070.1"/>
    </source>
</evidence>
<dbReference type="Proteomes" id="UP000722336">
    <property type="component" value="Unassembled WGS sequence"/>
</dbReference>
<evidence type="ECO:0000259" key="5">
    <source>
        <dbReference type="Pfam" id="PF07992"/>
    </source>
</evidence>
<evidence type="ECO:0000256" key="1">
    <source>
        <dbReference type="ARBA" id="ARBA00001974"/>
    </source>
</evidence>